<dbReference type="AlphaFoldDB" id="A0A380FIE4"/>
<dbReference type="Proteomes" id="UP000255277">
    <property type="component" value="Unassembled WGS sequence"/>
</dbReference>
<evidence type="ECO:0000313" key="2">
    <source>
        <dbReference type="Proteomes" id="UP000255277"/>
    </source>
</evidence>
<proteinExistence type="predicted"/>
<accession>A0A380FIE4</accession>
<protein>
    <submittedName>
        <fullName evidence="1">Uncharacterized protein</fullName>
    </submittedName>
</protein>
<sequence length="32" mass="3686">MFKIDLLANKKSIGKVYIVPTHSGYDFNFILL</sequence>
<gene>
    <name evidence="1" type="ORF">NCTC12195_03490</name>
</gene>
<organism evidence="1 2">
    <name type="scientific">Staphylococcus gallinarum</name>
    <dbReference type="NCBI Taxonomy" id="1293"/>
    <lineage>
        <taxon>Bacteria</taxon>
        <taxon>Bacillati</taxon>
        <taxon>Bacillota</taxon>
        <taxon>Bacilli</taxon>
        <taxon>Bacillales</taxon>
        <taxon>Staphylococcaceae</taxon>
        <taxon>Staphylococcus</taxon>
    </lineage>
</organism>
<name>A0A380FIE4_STAGA</name>
<reference evidence="1 2" key="1">
    <citation type="submission" date="2018-06" db="EMBL/GenBank/DDBJ databases">
        <authorList>
            <consortium name="Pathogen Informatics"/>
            <person name="Doyle S."/>
        </authorList>
    </citation>
    <scope>NUCLEOTIDE SEQUENCE [LARGE SCALE GENOMIC DNA]</scope>
    <source>
        <strain evidence="1 2">NCTC12195</strain>
    </source>
</reference>
<evidence type="ECO:0000313" key="1">
    <source>
        <dbReference type="EMBL" id="SUM33982.1"/>
    </source>
</evidence>
<dbReference type="EMBL" id="UHDK01000001">
    <property type="protein sequence ID" value="SUM33982.1"/>
    <property type="molecule type" value="Genomic_DNA"/>
</dbReference>